<proteinExistence type="predicted"/>
<comment type="caution">
    <text evidence="1">The sequence shown here is derived from an EMBL/GenBank/DDBJ whole genome shotgun (WGS) entry which is preliminary data.</text>
</comment>
<gene>
    <name evidence="1" type="ORF">EGI31_04115</name>
</gene>
<dbReference type="InterPro" id="IPR014917">
    <property type="entry name" value="DUF1800"/>
</dbReference>
<dbReference type="AlphaFoldDB" id="A0AAE3KRH6"/>
<organism evidence="1 2">
    <name type="scientific">Lacihabitans soyangensis</name>
    <dbReference type="NCBI Taxonomy" id="869394"/>
    <lineage>
        <taxon>Bacteria</taxon>
        <taxon>Pseudomonadati</taxon>
        <taxon>Bacteroidota</taxon>
        <taxon>Cytophagia</taxon>
        <taxon>Cytophagales</taxon>
        <taxon>Leadbetterellaceae</taxon>
        <taxon>Lacihabitans</taxon>
    </lineage>
</organism>
<keyword evidence="2" id="KW-1185">Reference proteome</keyword>
<evidence type="ECO:0000313" key="2">
    <source>
        <dbReference type="Proteomes" id="UP001204144"/>
    </source>
</evidence>
<evidence type="ECO:0000313" key="1">
    <source>
        <dbReference type="EMBL" id="MCP9762128.1"/>
    </source>
</evidence>
<dbReference type="Proteomes" id="UP001204144">
    <property type="component" value="Unassembled WGS sequence"/>
</dbReference>
<dbReference type="RefSeq" id="WP_255035884.1">
    <property type="nucleotide sequence ID" value="NZ_RJUF01000006.1"/>
</dbReference>
<sequence length="515" mass="59445">MGIISRRNFFDSLLESTRSRLDINANLDEYTQPLSRLQVQHLLRRTTFSLSNSIIDKYVGKTAGFVVDELFTNADAAINPSPPFFHNDHIKNPGNLSGKQREEADAKRNLLFGEYNYVLGEWWVTLMKKDTVSVLEKMVLFWHDHFATQFQSCDNIPAISMYRQNDLFRKNYAGNLRNLLEQLTIDGAMLKYLNGNLNISASPNENYARELMELFSLGVGNYTEQDVREASKILTGWKVNYFLDEGTPYKPYLNIAEFDKSTKIFMGEVFAVNYEVNEQNVFKNSIQKLIDVILSKKGEVAAKFISNKLYQYFVYANPQKADASVIDQMAKLVTDNNFELKPVLKRLLKSQHFFDDLNVGAQVKSPAETVIGMLKHLKYPDRWARNIMATLGLELFNPPNVAGWKGYRSWISTKTLPTTVYYIKEIINNNTNTELANWALSIEGSGDVQILTERYIELFLARPVSEDRFKKFKNVFLSGAPDYEWYEIIKNKDQTGQRVRSFLFEIIKAPEYFLF</sequence>
<accession>A0AAE3KRH6</accession>
<name>A0AAE3KRH6_9BACT</name>
<reference evidence="1 2" key="1">
    <citation type="submission" date="2018-11" db="EMBL/GenBank/DDBJ databases">
        <title>Novel bacteria species description.</title>
        <authorList>
            <person name="Han J.-H."/>
        </authorList>
    </citation>
    <scope>NUCLEOTIDE SEQUENCE [LARGE SCALE GENOMIC DNA]</scope>
    <source>
        <strain evidence="1 2">KCTC23259</strain>
    </source>
</reference>
<dbReference type="Pfam" id="PF08811">
    <property type="entry name" value="DUF1800"/>
    <property type="match status" value="1"/>
</dbReference>
<protein>
    <submittedName>
        <fullName evidence="1">DUF1800 domain-containing protein</fullName>
    </submittedName>
</protein>
<dbReference type="EMBL" id="RJUF01000006">
    <property type="protein sequence ID" value="MCP9762128.1"/>
    <property type="molecule type" value="Genomic_DNA"/>
</dbReference>